<dbReference type="EMBL" id="JACHEM010000014">
    <property type="protein sequence ID" value="MBB6438703.1"/>
    <property type="molecule type" value="Genomic_DNA"/>
</dbReference>
<accession>A0A7X0LRJ2</accession>
<evidence type="ECO:0000256" key="2">
    <source>
        <dbReference type="SAM" id="SignalP"/>
    </source>
</evidence>
<feature type="compositionally biased region" description="Basic and acidic residues" evidence="1">
    <location>
        <begin position="280"/>
        <end position="297"/>
    </location>
</feature>
<evidence type="ECO:0000256" key="1">
    <source>
        <dbReference type="SAM" id="MobiDB-lite"/>
    </source>
</evidence>
<keyword evidence="2" id="KW-0732">Signal</keyword>
<gene>
    <name evidence="3" type="ORF">HNQ79_005215</name>
</gene>
<evidence type="ECO:0000313" key="4">
    <source>
        <dbReference type="Proteomes" id="UP000540423"/>
    </source>
</evidence>
<dbReference type="RefSeq" id="WP_185035002.1">
    <property type="nucleotide sequence ID" value="NZ_BNBN01000006.1"/>
</dbReference>
<evidence type="ECO:0000313" key="3">
    <source>
        <dbReference type="EMBL" id="MBB6438703.1"/>
    </source>
</evidence>
<dbReference type="AlphaFoldDB" id="A0A7X0LRJ2"/>
<feature type="compositionally biased region" description="Low complexity" evidence="1">
    <location>
        <begin position="41"/>
        <end position="67"/>
    </location>
</feature>
<proteinExistence type="predicted"/>
<sequence>MRKAFTLSAIAVAATVAMAAPATAFASETGASSTPVAAAGTPSATDTPSAHASSPAPGTPTAAPSASDKAEAPVVSVTSSPKDKTGYAAGEVVRFKVTAPTGAKVSAKSDALDRISLTPSAGTGDHRTYAGTGTVKSGFGIGTAHLTVTADYGDTGAQSSATFLVDTETRPSPTPPVPVPAHPSMTLSTDGGKPGDKVAVTIESGNLKGNATVKSRAFTGPVNLERDPQHEGTWHGRATVSGNTRSGYYAVDGYVGTTKIDTAKFGVAAGSAAATGNGRHTNEDSGRHTAAHTRSDQVKPVQPHQYKVPKGSVQTGMAPAASASGDNTGLVAGTALGATALVGAFALRRRHGNG</sequence>
<name>A0A7X0LRJ2_9ACTN</name>
<feature type="region of interest" description="Disordered" evidence="1">
    <location>
        <begin position="116"/>
        <end position="136"/>
    </location>
</feature>
<keyword evidence="4" id="KW-1185">Reference proteome</keyword>
<feature type="chain" id="PRO_5039218715" description="Gram-positive cocci surface proteins LPxTG domain-containing protein" evidence="2">
    <location>
        <begin position="20"/>
        <end position="354"/>
    </location>
</feature>
<evidence type="ECO:0008006" key="5">
    <source>
        <dbReference type="Google" id="ProtNLM"/>
    </source>
</evidence>
<dbReference type="Proteomes" id="UP000540423">
    <property type="component" value="Unassembled WGS sequence"/>
</dbReference>
<organism evidence="3 4">
    <name type="scientific">Streptomyces candidus</name>
    <dbReference type="NCBI Taxonomy" id="67283"/>
    <lineage>
        <taxon>Bacteria</taxon>
        <taxon>Bacillati</taxon>
        <taxon>Actinomycetota</taxon>
        <taxon>Actinomycetes</taxon>
        <taxon>Kitasatosporales</taxon>
        <taxon>Streptomycetaceae</taxon>
        <taxon>Streptomyces</taxon>
    </lineage>
</organism>
<protein>
    <recommendedName>
        <fullName evidence="5">Gram-positive cocci surface proteins LPxTG domain-containing protein</fullName>
    </recommendedName>
</protein>
<comment type="caution">
    <text evidence="3">The sequence shown here is derived from an EMBL/GenBank/DDBJ whole genome shotgun (WGS) entry which is preliminary data.</text>
</comment>
<feature type="region of interest" description="Disordered" evidence="1">
    <location>
        <begin position="27"/>
        <end position="84"/>
    </location>
</feature>
<feature type="signal peptide" evidence="2">
    <location>
        <begin position="1"/>
        <end position="19"/>
    </location>
</feature>
<reference evidence="3 4" key="1">
    <citation type="submission" date="2020-08" db="EMBL/GenBank/DDBJ databases">
        <title>Genomic Encyclopedia of Type Strains, Phase IV (KMG-IV): sequencing the most valuable type-strain genomes for metagenomic binning, comparative biology and taxonomic classification.</title>
        <authorList>
            <person name="Goeker M."/>
        </authorList>
    </citation>
    <scope>NUCLEOTIDE SEQUENCE [LARGE SCALE GENOMIC DNA]</scope>
    <source>
        <strain evidence="3 4">DSM 40141</strain>
    </source>
</reference>
<feature type="region of interest" description="Disordered" evidence="1">
    <location>
        <begin position="273"/>
        <end position="323"/>
    </location>
</feature>